<evidence type="ECO:0000313" key="2">
    <source>
        <dbReference type="EMBL" id="KRH94428.1"/>
    </source>
</evidence>
<dbReference type="Proteomes" id="UP000051530">
    <property type="component" value="Unassembled WGS sequence"/>
</dbReference>
<evidence type="ECO:0000313" key="3">
    <source>
        <dbReference type="Proteomes" id="UP000051530"/>
    </source>
</evidence>
<sequence length="91" mass="10744">MSNIIEHKTTEQDILVLKNDLLGIYINLLLLIEKTKRKNSKINKQFLKVADCLKKVLIYENKKRYEIRKQTNDTIQHSKNESANTETEINE</sequence>
<name>A0A0R0LYS0_9MICR</name>
<dbReference type="VEuPathDB" id="MicrosporidiaDB:M153_2630002524"/>
<gene>
    <name evidence="2" type="ORF">M153_2630002524</name>
</gene>
<dbReference type="AlphaFoldDB" id="A0A0R0LYS0"/>
<reference evidence="2 3" key="1">
    <citation type="submission" date="2015-07" db="EMBL/GenBank/DDBJ databases">
        <title>The genome of Pseudoloma neurophilia, a relevant intracellular parasite of the zebrafish.</title>
        <authorList>
            <person name="Ndikumana S."/>
            <person name="Pelin A."/>
            <person name="Sanders J."/>
            <person name="Corradi N."/>
        </authorList>
    </citation>
    <scope>NUCLEOTIDE SEQUENCE [LARGE SCALE GENOMIC DNA]</scope>
    <source>
        <strain evidence="2 3">MK1</strain>
    </source>
</reference>
<accession>A0A0R0LYS0</accession>
<organism evidence="2 3">
    <name type="scientific">Pseudoloma neurophilia</name>
    <dbReference type="NCBI Taxonomy" id="146866"/>
    <lineage>
        <taxon>Eukaryota</taxon>
        <taxon>Fungi</taxon>
        <taxon>Fungi incertae sedis</taxon>
        <taxon>Microsporidia</taxon>
        <taxon>Pseudoloma</taxon>
    </lineage>
</organism>
<feature type="compositionally biased region" description="Basic and acidic residues" evidence="1">
    <location>
        <begin position="69"/>
        <end position="80"/>
    </location>
</feature>
<comment type="caution">
    <text evidence="2">The sequence shown here is derived from an EMBL/GenBank/DDBJ whole genome shotgun (WGS) entry which is preliminary data.</text>
</comment>
<proteinExistence type="predicted"/>
<keyword evidence="3" id="KW-1185">Reference proteome</keyword>
<feature type="compositionally biased region" description="Polar residues" evidence="1">
    <location>
        <begin position="81"/>
        <end position="91"/>
    </location>
</feature>
<feature type="region of interest" description="Disordered" evidence="1">
    <location>
        <begin position="69"/>
        <end position="91"/>
    </location>
</feature>
<protein>
    <submittedName>
        <fullName evidence="2">Uncharacterized protein</fullName>
    </submittedName>
</protein>
<dbReference type="EMBL" id="LGUB01000076">
    <property type="protein sequence ID" value="KRH94428.1"/>
    <property type="molecule type" value="Genomic_DNA"/>
</dbReference>
<evidence type="ECO:0000256" key="1">
    <source>
        <dbReference type="SAM" id="MobiDB-lite"/>
    </source>
</evidence>